<dbReference type="KEGG" id="cbak:DA792_02335"/>
<dbReference type="EMBL" id="CP028473">
    <property type="protein sequence ID" value="AVW90050.1"/>
    <property type="molecule type" value="Genomic_DNA"/>
</dbReference>
<dbReference type="EMBL" id="FNBL01000016">
    <property type="protein sequence ID" value="SDG30213.1"/>
    <property type="molecule type" value="Genomic_DNA"/>
</dbReference>
<dbReference type="SUPFAM" id="SSF48452">
    <property type="entry name" value="TPR-like"/>
    <property type="match status" value="1"/>
</dbReference>
<evidence type="ECO:0000313" key="3">
    <source>
        <dbReference type="Proteomes" id="UP000182284"/>
    </source>
</evidence>
<proteinExistence type="predicted"/>
<geneLocation type="plasmid" evidence="1">
    <name>pCBLh4b</name>
</geneLocation>
<dbReference type="Proteomes" id="UP000241447">
    <property type="component" value="Plasmid pCBLh4b"/>
</dbReference>
<dbReference type="Proteomes" id="UP000182284">
    <property type="component" value="Unassembled WGS sequence"/>
</dbReference>
<dbReference type="InterPro" id="IPR011990">
    <property type="entry name" value="TPR-like_helical_dom_sf"/>
</dbReference>
<name>A0A1G7T4I0_9RHOB</name>
<protein>
    <submittedName>
        <fullName evidence="2">Flp pilus assembly protein TadD, contains TPR repeats</fullName>
    </submittedName>
</protein>
<evidence type="ECO:0000313" key="2">
    <source>
        <dbReference type="EMBL" id="SDG30213.1"/>
    </source>
</evidence>
<dbReference type="RefSeq" id="WP_074646849.1">
    <property type="nucleotide sequence ID" value="NZ_CP028473.1"/>
</dbReference>
<keyword evidence="1" id="KW-0614">Plasmid</keyword>
<dbReference type="AlphaFoldDB" id="A0A1G7T4I0"/>
<geneLocation type="plasmid" evidence="4">
    <name>pcblh4b</name>
</geneLocation>
<dbReference type="OrthoDB" id="9762169at2"/>
<organism evidence="2 3">
    <name type="scientific">Celeribacter baekdonensis</name>
    <dbReference type="NCBI Taxonomy" id="875171"/>
    <lineage>
        <taxon>Bacteria</taxon>
        <taxon>Pseudomonadati</taxon>
        <taxon>Pseudomonadota</taxon>
        <taxon>Alphaproteobacteria</taxon>
        <taxon>Rhodobacterales</taxon>
        <taxon>Roseobacteraceae</taxon>
        <taxon>Celeribacter</taxon>
    </lineage>
</organism>
<gene>
    <name evidence="1" type="ORF">DA792_02335</name>
    <name evidence="2" type="ORF">SAMN04488117_11624</name>
</gene>
<evidence type="ECO:0000313" key="4">
    <source>
        <dbReference type="Proteomes" id="UP000241447"/>
    </source>
</evidence>
<reference evidence="2 3" key="1">
    <citation type="submission" date="2016-10" db="EMBL/GenBank/DDBJ databases">
        <authorList>
            <person name="de Groot N.N."/>
        </authorList>
    </citation>
    <scope>NUCLEOTIDE SEQUENCE [LARGE SCALE GENOMIC DNA]</scope>
    <source>
        <strain evidence="2 3">DSM 27375</strain>
    </source>
</reference>
<evidence type="ECO:0000313" key="1">
    <source>
        <dbReference type="EMBL" id="AVW90050.1"/>
    </source>
</evidence>
<accession>A0A1G7T4I0</accession>
<reference evidence="1 4" key="2">
    <citation type="submission" date="2018-03" db="EMBL/GenBank/DDBJ databases">
        <title>The Complete Genome of Celeribacter baekdonensis strain LH4, a Thiosulfate-Oxidizing Alphaproteobacterium Isolated from Gulf of Mexico Continental Slope Sediments.</title>
        <authorList>
            <person name="Flood B.E."/>
            <person name="Bailey J.V."/>
            <person name="Leprich D."/>
        </authorList>
    </citation>
    <scope>NUCLEOTIDE SEQUENCE [LARGE SCALE GENOMIC DNA]</scope>
    <source>
        <strain evidence="1 4">LH4</strain>
        <plasmid evidence="1">pCBLh4b</plasmid>
        <plasmid evidence="4">Plasmid pcblh4b</plasmid>
    </source>
</reference>
<sequence>MSDLPFVNRTDDLSDVLSLLHGHWDKPFCLFLEAASGIGKSRFMDEVAQRHEGRDLVRVRIRRSRGSRLEDGVFLTQIAAALQKAAETGAKILSIEEFNKNLKAYLTDEHLGLEVANELLKELDVPLVRQIKGFLERRFSLGEFKPEELLDMNGQAAVTYLKRYVRAVVEHHPVGLILENIHLIDEATLGFLVEDVTWRKDSMVLCEITQIEAQSPFVTWSLGELVEEFDRAGFTCKARMLLPLTYTHYAEVARNMGVTKDQRLSQVYHQDGGDLRGIHNLAKVVRSGAGLNATQVSDGDSYAQLFKTMSRDERFLAVTLHLHDGAAPAALLDHFMDRLAGQGLDPDQLRVARMELALNEMITLGGGQVAFAHDGLARAMEDLAPPAMVQIARKTWIDVYGDQAETDDQWLFQLRLAIEHCEEHTLHRALSRLEAIGDNSHFRDRIVAVLEAAATLFGQQIAEGARDLGLSGLRKVAGLLFELEAYASVALLLDRLELSGEMDRLARTAVAGRLDQVDETLALTAPEQLAGCRDHTGFAVVRLAALASIHQRDAALALYRQVVARPETPRSPYFPYLLRNADIFLSYGDSLAPLRQSAELFAARGQMREAAHSRNALGMQLGRLGRLDEASAELAQAEQMMTGQATGHAQMLNNRGVIQLSAGQHGEGTRILFLLARDGAQDPFDRIVLAQNLAVVGALTGDPDTEALFAAAERLLTHHALSNQGLWRSLHWNWSRWASAAGDAPTAEARMEKARGIDMIHTDLWQARLFGTTLPDGDSTFLAGQPFHYSFLSKWHFPLDLNRASCSTANP</sequence>